<name>A0A1H7H1C9_9GAMM</name>
<dbReference type="RefSeq" id="WP_085282698.1">
    <property type="nucleotide sequence ID" value="NZ_FOBI01000001.1"/>
</dbReference>
<keyword evidence="3" id="KW-1185">Reference proteome</keyword>
<evidence type="ECO:0000259" key="1">
    <source>
        <dbReference type="Pfam" id="PF01832"/>
    </source>
</evidence>
<evidence type="ECO:0000313" key="3">
    <source>
        <dbReference type="Proteomes" id="UP000199297"/>
    </source>
</evidence>
<dbReference type="Gene3D" id="1.10.530.10">
    <property type="match status" value="1"/>
</dbReference>
<dbReference type="InterPro" id="IPR053195">
    <property type="entry name" value="Bax-like"/>
</dbReference>
<protein>
    <submittedName>
        <fullName evidence="2">Bax protein</fullName>
    </submittedName>
</protein>
<dbReference type="OrthoDB" id="9788155at2"/>
<feature type="domain" description="Mannosyl-glycoprotein endo-beta-N-acetylglucosamidase-like" evidence="1">
    <location>
        <begin position="103"/>
        <end position="218"/>
    </location>
</feature>
<dbReference type="EMBL" id="FOBI01000001">
    <property type="protein sequence ID" value="SEK41915.1"/>
    <property type="molecule type" value="Genomic_DNA"/>
</dbReference>
<evidence type="ECO:0000313" key="2">
    <source>
        <dbReference type="EMBL" id="SEK41915.1"/>
    </source>
</evidence>
<dbReference type="PANTHER" id="PTHR40572">
    <property type="entry name" value="PROTEIN BAX"/>
    <property type="match status" value="1"/>
</dbReference>
<dbReference type="STRING" id="641665.GCA_002104455_00391"/>
<proteinExistence type="predicted"/>
<reference evidence="3" key="1">
    <citation type="submission" date="2016-10" db="EMBL/GenBank/DDBJ databases">
        <authorList>
            <person name="Varghese N."/>
            <person name="Submissions S."/>
        </authorList>
    </citation>
    <scope>NUCLEOTIDE SEQUENCE [LARGE SCALE GENOMIC DNA]</scope>
    <source>
        <strain evidence="3">CGMCC 1.9127</strain>
    </source>
</reference>
<dbReference type="GO" id="GO:0004040">
    <property type="term" value="F:amidase activity"/>
    <property type="evidence" value="ECO:0007669"/>
    <property type="project" value="InterPro"/>
</dbReference>
<dbReference type="Pfam" id="PF01832">
    <property type="entry name" value="Glucosaminidase"/>
    <property type="match status" value="1"/>
</dbReference>
<sequence>MSLSLKQIKIGVAALLLVLTAVIYFRSSEKPAPLPPMTVQEKKARFIALAVPAVNRVYDDLMKQYRAVKSTLDSGKSNAQIEKLMVEYKAANHQELLMALKPHPKSIALAQAAMESSWATSRFFLAANNIFGVWSYNENEPRIAALNKRGKKTIWLKKYPSLEASIYDYYRILSRGDAYKAFRKTLMTSNDPFLLVTKLDNYSEKGSAYGEELRAIIKFNHFDDYDNFDRSNKASRIN</sequence>
<organism evidence="2 3">
    <name type="scientific">Colwellia chukchiensis</name>
    <dbReference type="NCBI Taxonomy" id="641665"/>
    <lineage>
        <taxon>Bacteria</taxon>
        <taxon>Pseudomonadati</taxon>
        <taxon>Pseudomonadota</taxon>
        <taxon>Gammaproteobacteria</taxon>
        <taxon>Alteromonadales</taxon>
        <taxon>Colwelliaceae</taxon>
        <taxon>Colwellia</taxon>
    </lineage>
</organism>
<dbReference type="AlphaFoldDB" id="A0A1H7H1C9"/>
<dbReference type="PANTHER" id="PTHR40572:SF1">
    <property type="entry name" value="PROTEIN BAX"/>
    <property type="match status" value="1"/>
</dbReference>
<dbReference type="InterPro" id="IPR002901">
    <property type="entry name" value="MGlyc_endo_b_GlcNAc-like_dom"/>
</dbReference>
<accession>A0A1H7H1C9</accession>
<dbReference type="Proteomes" id="UP000199297">
    <property type="component" value="Unassembled WGS sequence"/>
</dbReference>
<gene>
    <name evidence="2" type="ORF">SAMN05216262_101314</name>
</gene>